<keyword evidence="14" id="KW-1185">Reference proteome</keyword>
<evidence type="ECO:0000313" key="14">
    <source>
        <dbReference type="Proteomes" id="UP000008820"/>
    </source>
</evidence>
<evidence type="ECO:0000313" key="12">
    <source>
        <dbReference type="EMBL" id="QBC65436.1"/>
    </source>
</evidence>
<feature type="transmembrane region" description="Helical" evidence="10">
    <location>
        <begin position="329"/>
        <end position="350"/>
    </location>
</feature>
<keyword evidence="4 10" id="KW-1133">Transmembrane helix</keyword>
<feature type="transmembrane region" description="Helical" evidence="10">
    <location>
        <begin position="259"/>
        <end position="281"/>
    </location>
</feature>
<keyword evidence="8 10" id="KW-0325">Glycoprotein</keyword>
<dbReference type="PRINTS" id="PR00237">
    <property type="entry name" value="GPCRRHODOPSN"/>
</dbReference>
<evidence type="ECO:0000256" key="7">
    <source>
        <dbReference type="ARBA" id="ARBA00023170"/>
    </source>
</evidence>
<protein>
    <submittedName>
        <fullName evidence="12">Cardioacceleratory peptide receptor</fullName>
    </submittedName>
</protein>
<evidence type="ECO:0000256" key="3">
    <source>
        <dbReference type="ARBA" id="ARBA00022692"/>
    </source>
</evidence>
<dbReference type="Proteomes" id="UP000008820">
    <property type="component" value="Chromosome 3"/>
</dbReference>
<accession>A0A411JK92</accession>
<reference evidence="12" key="2">
    <citation type="journal article" date="2019" name="Cell">
        <title>Small-Molecule Agonists of Ae. aegypti Neuropeptide Y Receptor Block Mosquito Biting.</title>
        <authorList>
            <person name="Duvall L.B."/>
            <person name="Ramos-Espiritu L."/>
            <person name="Barsoum K.E."/>
            <person name="Glickman J.F."/>
            <person name="Vosshall L.B."/>
        </authorList>
    </citation>
    <scope>NUCLEOTIDE SEQUENCE</scope>
</reference>
<dbReference type="InterPro" id="IPR052665">
    <property type="entry name" value="Neuropeptide-GPCR"/>
</dbReference>
<evidence type="ECO:0000256" key="10">
    <source>
        <dbReference type="RuleBase" id="RU046427"/>
    </source>
</evidence>
<dbReference type="PRINTS" id="PR00896">
    <property type="entry name" value="VASOPRESSINR"/>
</dbReference>
<evidence type="ECO:0000256" key="1">
    <source>
        <dbReference type="ARBA" id="ARBA00004651"/>
    </source>
</evidence>
<feature type="transmembrane region" description="Helical" evidence="10">
    <location>
        <begin position="293"/>
        <end position="317"/>
    </location>
</feature>
<gene>
    <name evidence="13" type="primary">5570885</name>
    <name evidence="12" type="ORF">LOC5570885</name>
</gene>
<evidence type="ECO:0000256" key="8">
    <source>
        <dbReference type="ARBA" id="ARBA00023180"/>
    </source>
</evidence>
<evidence type="ECO:0000256" key="2">
    <source>
        <dbReference type="ARBA" id="ARBA00022475"/>
    </source>
</evidence>
<dbReference type="VEuPathDB" id="VectorBase:AAEL008655"/>
<reference evidence="13 14" key="1">
    <citation type="submission" date="2017-06" db="EMBL/GenBank/DDBJ databases">
        <title>Aedes aegypti genome working group (AGWG) sequencing and assembly.</title>
        <authorList>
            <consortium name="Aedes aegypti Genome Working Group (AGWG)"/>
            <person name="Matthews B.J."/>
        </authorList>
    </citation>
    <scope>NUCLEOTIDE SEQUENCE [LARGE SCALE GENOMIC DNA]</scope>
    <source>
        <strain evidence="13 14">LVP_AGWG</strain>
    </source>
</reference>
<feature type="domain" description="G-protein coupled receptors family 1 profile" evidence="11">
    <location>
        <begin position="271"/>
        <end position="538"/>
    </location>
</feature>
<dbReference type="PANTHER" id="PTHR24224:SF6">
    <property type="entry name" value="CARDIOACCELERATORY PEPTIDE RECEPTOR-RELATED"/>
    <property type="match status" value="1"/>
</dbReference>
<dbReference type="PROSITE" id="PS00237">
    <property type="entry name" value="G_PROTEIN_RECEP_F1_1"/>
    <property type="match status" value="1"/>
</dbReference>
<reference evidence="13" key="3">
    <citation type="submission" date="2022-10" db="UniProtKB">
        <authorList>
            <consortium name="EnsemblMetazoa"/>
        </authorList>
    </citation>
    <scope>IDENTIFICATION</scope>
    <source>
        <strain evidence="13">LVP_AGWG</strain>
    </source>
</reference>
<dbReference type="GO" id="GO:0008188">
    <property type="term" value="F:neuropeptide receptor activity"/>
    <property type="evidence" value="ECO:0007669"/>
    <property type="project" value="TreeGrafter"/>
</dbReference>
<evidence type="ECO:0000256" key="5">
    <source>
        <dbReference type="ARBA" id="ARBA00023040"/>
    </source>
</evidence>
<feature type="transmembrane region" description="Helical" evidence="10">
    <location>
        <begin position="521"/>
        <end position="541"/>
    </location>
</feature>
<dbReference type="InterPro" id="IPR017452">
    <property type="entry name" value="GPCR_Rhodpsn_7TM"/>
</dbReference>
<dbReference type="EnsemblMetazoa" id="AAEL008655-RB">
    <property type="protein sequence ID" value="AAEL008655-PB"/>
    <property type="gene ID" value="AAEL008655"/>
</dbReference>
<dbReference type="GO" id="GO:0005000">
    <property type="term" value="F:vasopressin receptor activity"/>
    <property type="evidence" value="ECO:0007669"/>
    <property type="project" value="InterPro"/>
</dbReference>
<comment type="similarity">
    <text evidence="10">Belongs to the G-protein coupled receptor 1 family. Vasopressin/oxytocin receptor subfamily.</text>
</comment>
<dbReference type="EMBL" id="MH810171">
    <property type="protein sequence ID" value="QBC65436.1"/>
    <property type="molecule type" value="mRNA"/>
</dbReference>
<evidence type="ECO:0000256" key="4">
    <source>
        <dbReference type="ARBA" id="ARBA00022989"/>
    </source>
</evidence>
<dbReference type="PROSITE" id="PS50262">
    <property type="entry name" value="G_PROTEIN_RECEP_F1_2"/>
    <property type="match status" value="1"/>
</dbReference>
<comment type="subcellular location">
    <subcellularLocation>
        <location evidence="1 10">Cell membrane</location>
        <topology evidence="1 10">Multi-pass membrane protein</topology>
    </subcellularLocation>
</comment>
<dbReference type="SUPFAM" id="SSF81321">
    <property type="entry name" value="Family A G protein-coupled receptor-like"/>
    <property type="match status" value="1"/>
</dbReference>
<dbReference type="FunFam" id="1.20.1070.10:FF:000188">
    <property type="entry name" value="Neuropeptide S receptor"/>
    <property type="match status" value="1"/>
</dbReference>
<feature type="transmembrane region" description="Helical" evidence="10">
    <location>
        <begin position="480"/>
        <end position="501"/>
    </location>
</feature>
<keyword evidence="3 10" id="KW-0812">Transmembrane</keyword>
<feature type="transmembrane region" description="Helical" evidence="10">
    <location>
        <begin position="371"/>
        <end position="392"/>
    </location>
</feature>
<dbReference type="InterPro" id="IPR001817">
    <property type="entry name" value="Vasoprsn_rcpt"/>
</dbReference>
<keyword evidence="5 10" id="KW-0297">G-protein coupled receptor</keyword>
<sequence length="633" mass="69410">MLSLVVWAYLRHYATTHLLEQHSSLNEPQQEFLDKLGTHLDTHHHVATVQGNQSHQYWRNDTTTSGCRVNLTSFFRHIPLSARRGVNLWTWVDLGGWIGVVNLNHCCAANEGPASTIMRFGDNSSNLSSLLTEQSANIEVSAAGSTSGGQVSSLVDHVASATSATSASETNINDSVVGVVGRPSGVGGAEDAFSMNITPALSQVLLAPTSASGSGAIISVAAATVTKVGPANDNVTSEEINSFYFYEHIFFSFQTEQFAVLWALFTVIVLGNSAVLVTLLLNKNRKSRMNFFIKQLAIADLCVGLLSVLTDIIWRMTVSWKAGNVACKAIRFAQASVTYASTYVLVALSIDRYDAITHPMNFSGCWNRARRLVAAAWSLSALFSLPIFYLYQEKSIQGRKQCWIDLGEAWRWQVYMCWVASSLFVLPALIISACYAIIVKTIWAKGAIMGPIDRTRNGMADLASRRASSRGIIPKAKVKTVKMTIVIVIVFVLCWSPYIVFDLLQVFGQIPDTQTNIAIATFIQSLAPLNSAANPLIYCLFSTQVCRMIKRLPPFRWLLSSEWCCKNPDGSSGRGPLRNGMVLNGGQRLQNNNSSDSMRTLTTSLTISQRSCIRPSRVVIVERPKVALAMSEV</sequence>
<dbReference type="GO" id="GO:0005886">
    <property type="term" value="C:plasma membrane"/>
    <property type="evidence" value="ECO:0007669"/>
    <property type="project" value="UniProtKB-SubCell"/>
</dbReference>
<keyword evidence="9 10" id="KW-0807">Transducer</keyword>
<dbReference type="InterPro" id="IPR000276">
    <property type="entry name" value="GPCR_Rhodpsn"/>
</dbReference>
<keyword evidence="2" id="KW-1003">Cell membrane</keyword>
<keyword evidence="7 10" id="KW-0675">Receptor</keyword>
<dbReference type="Gene3D" id="1.20.1070.10">
    <property type="entry name" value="Rhodopsin 7-helix transmembrane proteins"/>
    <property type="match status" value="1"/>
</dbReference>
<organism evidence="12">
    <name type="scientific">Aedes aegypti</name>
    <name type="common">Yellowfever mosquito</name>
    <name type="synonym">Culex aegypti</name>
    <dbReference type="NCBI Taxonomy" id="7159"/>
    <lineage>
        <taxon>Eukaryota</taxon>
        <taxon>Metazoa</taxon>
        <taxon>Ecdysozoa</taxon>
        <taxon>Arthropoda</taxon>
        <taxon>Hexapoda</taxon>
        <taxon>Insecta</taxon>
        <taxon>Pterygota</taxon>
        <taxon>Neoptera</taxon>
        <taxon>Endopterygota</taxon>
        <taxon>Diptera</taxon>
        <taxon>Nematocera</taxon>
        <taxon>Culicoidea</taxon>
        <taxon>Culicidae</taxon>
        <taxon>Culicinae</taxon>
        <taxon>Aedini</taxon>
        <taxon>Aedes</taxon>
        <taxon>Stegomyia</taxon>
    </lineage>
</organism>
<dbReference type="InParanoid" id="A0A411JK92"/>
<keyword evidence="6 10" id="KW-0472">Membrane</keyword>
<dbReference type="FunCoup" id="A0A411JK92">
    <property type="interactions" value="65"/>
</dbReference>
<proteinExistence type="evidence at transcript level"/>
<dbReference type="CDD" id="cd15197">
    <property type="entry name" value="7tmA_NPSR"/>
    <property type="match status" value="1"/>
</dbReference>
<dbReference type="AlphaFoldDB" id="A0A411JK92"/>
<evidence type="ECO:0000256" key="6">
    <source>
        <dbReference type="ARBA" id="ARBA00023136"/>
    </source>
</evidence>
<evidence type="ECO:0000256" key="9">
    <source>
        <dbReference type="ARBA" id="ARBA00023224"/>
    </source>
</evidence>
<name>A0A411JK92_AEDAE</name>
<dbReference type="OrthoDB" id="5987909at2759"/>
<evidence type="ECO:0000313" key="13">
    <source>
        <dbReference type="EnsemblMetazoa" id="AAEL008655-PB"/>
    </source>
</evidence>
<dbReference type="PANTHER" id="PTHR24224">
    <property type="entry name" value="CARDIOACCELERATORY PEPTIDE RECEPTOR-RELATED"/>
    <property type="match status" value="1"/>
</dbReference>
<dbReference type="Pfam" id="PF00001">
    <property type="entry name" value="7tm_1"/>
    <property type="match status" value="1"/>
</dbReference>
<evidence type="ECO:0000259" key="11">
    <source>
        <dbReference type="PROSITE" id="PS50262"/>
    </source>
</evidence>
<feature type="transmembrane region" description="Helical" evidence="10">
    <location>
        <begin position="412"/>
        <end position="439"/>
    </location>
</feature>